<evidence type="ECO:0008006" key="3">
    <source>
        <dbReference type="Google" id="ProtNLM"/>
    </source>
</evidence>
<dbReference type="GeneID" id="18910838"/>
<dbReference type="HOGENOM" id="CLU_625700_0_0_1"/>
<dbReference type="OrthoDB" id="2804473at2759"/>
<dbReference type="Proteomes" id="UP000008370">
    <property type="component" value="Unassembled WGS sequence"/>
</dbReference>
<dbReference type="EMBL" id="JH930469">
    <property type="protein sequence ID" value="EKM60107.1"/>
    <property type="molecule type" value="Genomic_DNA"/>
</dbReference>
<evidence type="ECO:0000313" key="1">
    <source>
        <dbReference type="EMBL" id="EKM60107.1"/>
    </source>
</evidence>
<name>K5XAZ0_PHACS</name>
<dbReference type="KEGG" id="pco:PHACADRAFT_192511"/>
<keyword evidence="2" id="KW-1185">Reference proteome</keyword>
<sequence length="438" mass="50346">MENPKHAFELTKAELPRRHAAINGLPPELIALIIKYFSDDKDALRRCALIGPAWVTPCRLHLFRSVQLGPRHFGEDRESTFGIFAAIPSLQWSVVSLTINSGKPRGKDSFPPRLAIDPEFFVALLLKMPRLHTIILERCAVEPKADMASTLLPHCWDHPRLRLLRITPSYQASYIIDIFRTAVFFRRVHIDVLELRRQYDATGYSRSMQERYVAERQYEILRGWRVKTVYPNDSLWKGYPASSVPVRELRTLFTGLVDAGVTDTLQLNHWGISFLSLFWNGPRRLAVKHLKLEIIGRSYWVQPDNWSLYARCADVQSVTLVFNTQALLERFSRVLLDIALPSLPRSIRAIGFEIHLDSTCYAAPHVLLTWWDSKMQWVQLAQALEHFTTLGTVHFGVITSEDVGRQLSADLNHEMEAIVRKRMPGMFAKGIFQFHKGH</sequence>
<gene>
    <name evidence="1" type="ORF">PHACADRAFT_192511</name>
</gene>
<dbReference type="AlphaFoldDB" id="K5XAZ0"/>
<reference evidence="1 2" key="1">
    <citation type="journal article" date="2012" name="BMC Genomics">
        <title>Comparative genomics of the white-rot fungi, Phanerochaete carnosa and P. chrysosporium, to elucidate the genetic basis of the distinct wood types they colonize.</title>
        <authorList>
            <person name="Suzuki H."/>
            <person name="MacDonald J."/>
            <person name="Syed K."/>
            <person name="Salamov A."/>
            <person name="Hori C."/>
            <person name="Aerts A."/>
            <person name="Henrissat B."/>
            <person name="Wiebenga A."/>
            <person name="vanKuyk P.A."/>
            <person name="Barry K."/>
            <person name="Lindquist E."/>
            <person name="LaButti K."/>
            <person name="Lapidus A."/>
            <person name="Lucas S."/>
            <person name="Coutinho P."/>
            <person name="Gong Y."/>
            <person name="Samejima M."/>
            <person name="Mahadevan R."/>
            <person name="Abou-Zaid M."/>
            <person name="de Vries R.P."/>
            <person name="Igarashi K."/>
            <person name="Yadav J.S."/>
            <person name="Grigoriev I.V."/>
            <person name="Master E.R."/>
        </authorList>
    </citation>
    <scope>NUCLEOTIDE SEQUENCE [LARGE SCALE GENOMIC DNA]</scope>
    <source>
        <strain evidence="1 2">HHB-10118-sp</strain>
    </source>
</reference>
<dbReference type="InParanoid" id="K5XAZ0"/>
<accession>K5XAZ0</accession>
<evidence type="ECO:0000313" key="2">
    <source>
        <dbReference type="Proteomes" id="UP000008370"/>
    </source>
</evidence>
<dbReference type="RefSeq" id="XP_007392652.1">
    <property type="nucleotide sequence ID" value="XM_007392590.1"/>
</dbReference>
<protein>
    <recommendedName>
        <fullName evidence="3">F-box domain-containing protein</fullName>
    </recommendedName>
</protein>
<proteinExistence type="predicted"/>
<organism evidence="1 2">
    <name type="scientific">Phanerochaete carnosa (strain HHB-10118-sp)</name>
    <name type="common">White-rot fungus</name>
    <name type="synonym">Peniophora carnosa</name>
    <dbReference type="NCBI Taxonomy" id="650164"/>
    <lineage>
        <taxon>Eukaryota</taxon>
        <taxon>Fungi</taxon>
        <taxon>Dikarya</taxon>
        <taxon>Basidiomycota</taxon>
        <taxon>Agaricomycotina</taxon>
        <taxon>Agaricomycetes</taxon>
        <taxon>Polyporales</taxon>
        <taxon>Phanerochaetaceae</taxon>
        <taxon>Phanerochaete</taxon>
    </lineage>
</organism>